<dbReference type="RefSeq" id="WP_216344928.1">
    <property type="nucleotide sequence ID" value="NZ_JAHLEM010000372.1"/>
</dbReference>
<proteinExistence type="predicted"/>
<organism evidence="4 5">
    <name type="scientific">Streptomyces niphimycinicus</name>
    <dbReference type="NCBI Taxonomy" id="2842201"/>
    <lineage>
        <taxon>Bacteria</taxon>
        <taxon>Bacillati</taxon>
        <taxon>Actinomycetota</taxon>
        <taxon>Actinomycetes</taxon>
        <taxon>Kitasatosporales</taxon>
        <taxon>Streptomycetaceae</taxon>
        <taxon>Streptomyces</taxon>
    </lineage>
</organism>
<reference evidence="4 5" key="1">
    <citation type="submission" date="2021-06" db="EMBL/GenBank/DDBJ databases">
        <authorList>
            <person name="Pan X."/>
        </authorList>
    </citation>
    <scope>NUCLEOTIDE SEQUENCE [LARGE SCALE GENOMIC DNA]</scope>
    <source>
        <strain evidence="4 5">4503</strain>
    </source>
</reference>
<protein>
    <submittedName>
        <fullName evidence="4">Acyltransferase domain-containing protein</fullName>
    </submittedName>
</protein>
<dbReference type="GO" id="GO:0016746">
    <property type="term" value="F:acyltransferase activity"/>
    <property type="evidence" value="ECO:0007669"/>
    <property type="project" value="UniProtKB-KW"/>
</dbReference>
<gene>
    <name evidence="4" type="ORF">KN815_29460</name>
</gene>
<keyword evidence="4" id="KW-0012">Acyltransferase</keyword>
<evidence type="ECO:0000313" key="4">
    <source>
        <dbReference type="EMBL" id="MBU3868037.1"/>
    </source>
</evidence>
<accession>A0ABS6CM82</accession>
<dbReference type="InterPro" id="IPR014043">
    <property type="entry name" value="Acyl_transferase_dom"/>
</dbReference>
<evidence type="ECO:0000259" key="3">
    <source>
        <dbReference type="Pfam" id="PF00698"/>
    </source>
</evidence>
<dbReference type="Pfam" id="PF00698">
    <property type="entry name" value="Acyl_transf_1"/>
    <property type="match status" value="1"/>
</dbReference>
<keyword evidence="5" id="KW-1185">Reference proteome</keyword>
<evidence type="ECO:0000256" key="2">
    <source>
        <dbReference type="ARBA" id="ARBA00023268"/>
    </source>
</evidence>
<sequence length="120" mass="12678">YSLALARSAFGHRAAVTGRDRAELLSGLEQLATGITPGTVAAEEGRTAFLFTGQGAQRPGMGRELYGVFPVFAAAFDAVCAELDRHLEGSVREVVFDGDAEALDRTVFTQTGLFAVEVAL</sequence>
<feature type="non-terminal residue" evidence="4">
    <location>
        <position position="1"/>
    </location>
</feature>
<dbReference type="EMBL" id="JAHLEM010000372">
    <property type="protein sequence ID" value="MBU3868037.1"/>
    <property type="molecule type" value="Genomic_DNA"/>
</dbReference>
<dbReference type="PANTHER" id="PTHR43775">
    <property type="entry name" value="FATTY ACID SYNTHASE"/>
    <property type="match status" value="1"/>
</dbReference>
<dbReference type="InterPro" id="IPR050091">
    <property type="entry name" value="PKS_NRPS_Biosynth_Enz"/>
</dbReference>
<evidence type="ECO:0000256" key="1">
    <source>
        <dbReference type="ARBA" id="ARBA00022679"/>
    </source>
</evidence>
<feature type="non-terminal residue" evidence="4">
    <location>
        <position position="120"/>
    </location>
</feature>
<keyword evidence="1" id="KW-0808">Transferase</keyword>
<dbReference type="PANTHER" id="PTHR43775:SF51">
    <property type="entry name" value="INACTIVE PHENOLPHTHIOCEROL SYNTHESIS POLYKETIDE SYNTHASE TYPE I PKS1-RELATED"/>
    <property type="match status" value="1"/>
</dbReference>
<comment type="caution">
    <text evidence="4">The sequence shown here is derived from an EMBL/GenBank/DDBJ whole genome shotgun (WGS) entry which is preliminary data.</text>
</comment>
<dbReference type="Proteomes" id="UP000720508">
    <property type="component" value="Unassembled WGS sequence"/>
</dbReference>
<feature type="domain" description="Malonyl-CoA:ACP transacylase (MAT)" evidence="3">
    <location>
        <begin position="49"/>
        <end position="120"/>
    </location>
</feature>
<name>A0ABS6CM82_9ACTN</name>
<keyword evidence="2" id="KW-0511">Multifunctional enzyme</keyword>
<evidence type="ECO:0000313" key="5">
    <source>
        <dbReference type="Proteomes" id="UP000720508"/>
    </source>
</evidence>